<protein>
    <recommendedName>
        <fullName evidence="1">SprT-like domain-containing protein</fullName>
    </recommendedName>
</protein>
<dbReference type="RefSeq" id="WP_239174668.1">
    <property type="nucleotide sequence ID" value="NZ_BAAAUC010000048.1"/>
</dbReference>
<gene>
    <name evidence="2" type="ORF">Acy02nite_25690</name>
</gene>
<dbReference type="AlphaFoldDB" id="A0A919M4Y7"/>
<dbReference type="EMBL" id="BOMH01000018">
    <property type="protein sequence ID" value="GID64688.1"/>
    <property type="molecule type" value="Genomic_DNA"/>
</dbReference>
<comment type="caution">
    <text evidence="2">The sequence shown here is derived from an EMBL/GenBank/DDBJ whole genome shotgun (WGS) entry which is preliminary data.</text>
</comment>
<evidence type="ECO:0000259" key="1">
    <source>
        <dbReference type="SMART" id="SM00731"/>
    </source>
</evidence>
<organism evidence="2 3">
    <name type="scientific">Actinoplanes cyaneus</name>
    <dbReference type="NCBI Taxonomy" id="52696"/>
    <lineage>
        <taxon>Bacteria</taxon>
        <taxon>Bacillati</taxon>
        <taxon>Actinomycetota</taxon>
        <taxon>Actinomycetes</taxon>
        <taxon>Micromonosporales</taxon>
        <taxon>Micromonosporaceae</taxon>
        <taxon>Actinoplanes</taxon>
    </lineage>
</organism>
<keyword evidence="3" id="KW-1185">Reference proteome</keyword>
<reference evidence="2" key="1">
    <citation type="submission" date="2021-01" db="EMBL/GenBank/DDBJ databases">
        <title>Whole genome shotgun sequence of Actinoplanes cyaneus NBRC 14990.</title>
        <authorList>
            <person name="Komaki H."/>
            <person name="Tamura T."/>
        </authorList>
    </citation>
    <scope>NUCLEOTIDE SEQUENCE</scope>
    <source>
        <strain evidence="2">NBRC 14990</strain>
    </source>
</reference>
<dbReference type="InterPro" id="IPR006640">
    <property type="entry name" value="SprT-like_domain"/>
</dbReference>
<name>A0A919M4Y7_9ACTN</name>
<dbReference type="GO" id="GO:0006950">
    <property type="term" value="P:response to stress"/>
    <property type="evidence" value="ECO:0007669"/>
    <property type="project" value="UniProtKB-ARBA"/>
</dbReference>
<dbReference type="Pfam" id="PF10263">
    <property type="entry name" value="SprT-like"/>
    <property type="match status" value="1"/>
</dbReference>
<evidence type="ECO:0000313" key="3">
    <source>
        <dbReference type="Proteomes" id="UP000619479"/>
    </source>
</evidence>
<sequence>MNLNDARELALGLMARHGLTKWRLTFDDAKTRAGVCRSGSREIGLSRPLITLYSPEQVTETILHEIAHALAGPRHGHDAVWRATAIRIGCSGRRCVPEEAPRVDGSWHGVCRAGHRTTAHRQPIRVKSCRECSPRFDRSALFAWTYRGHPAPVHPAYAAEITRMRAPATVPAVQPGVGDKVRLTGAGKYGGLTGTIVKQGRTRYQVKTAKGLLNAPFTLVEPAR</sequence>
<proteinExistence type="predicted"/>
<feature type="domain" description="SprT-like" evidence="1">
    <location>
        <begin position="1"/>
        <end position="139"/>
    </location>
</feature>
<evidence type="ECO:0000313" key="2">
    <source>
        <dbReference type="EMBL" id="GID64688.1"/>
    </source>
</evidence>
<dbReference type="Proteomes" id="UP000619479">
    <property type="component" value="Unassembled WGS sequence"/>
</dbReference>
<accession>A0A919M4Y7</accession>
<dbReference type="SMART" id="SM00731">
    <property type="entry name" value="SprT"/>
    <property type="match status" value="1"/>
</dbReference>